<proteinExistence type="predicted"/>
<feature type="domain" description="Glycosyltransferase 2-like" evidence="1">
    <location>
        <begin position="405"/>
        <end position="511"/>
    </location>
</feature>
<keyword evidence="2" id="KW-0808">Transferase</keyword>
<dbReference type="AlphaFoldDB" id="A0A7M1ME02"/>
<dbReference type="EMBL" id="CP063088">
    <property type="protein sequence ID" value="QOQ98960.1"/>
    <property type="molecule type" value="Genomic_DNA"/>
</dbReference>
<evidence type="ECO:0000313" key="3">
    <source>
        <dbReference type="Proteomes" id="UP000594890"/>
    </source>
</evidence>
<evidence type="ECO:0000259" key="1">
    <source>
        <dbReference type="Pfam" id="PF00535"/>
    </source>
</evidence>
<gene>
    <name evidence="2" type="ORF">HW242_04340</name>
</gene>
<evidence type="ECO:0000313" key="2">
    <source>
        <dbReference type="EMBL" id="QOQ98960.1"/>
    </source>
</evidence>
<dbReference type="Proteomes" id="UP000594890">
    <property type="component" value="Chromosome"/>
</dbReference>
<dbReference type="InterPro" id="IPR001173">
    <property type="entry name" value="Glyco_trans_2-like"/>
</dbReference>
<dbReference type="InterPro" id="IPR050834">
    <property type="entry name" value="Glycosyltransf_2"/>
</dbReference>
<dbReference type="CDD" id="cd00761">
    <property type="entry name" value="Glyco_tranf_GTA_type"/>
    <property type="match status" value="1"/>
</dbReference>
<dbReference type="InterPro" id="IPR029044">
    <property type="entry name" value="Nucleotide-diphossugar_trans"/>
</dbReference>
<dbReference type="Gene3D" id="3.90.550.10">
    <property type="entry name" value="Spore Coat Polysaccharide Biosynthesis Protein SpsA, Chain A"/>
    <property type="match status" value="1"/>
</dbReference>
<reference evidence="2 3" key="1">
    <citation type="submission" date="2020-10" db="EMBL/GenBank/DDBJ databases">
        <title>Campylobacter and Helicobacter PacBio genomes.</title>
        <authorList>
            <person name="Lane C."/>
        </authorList>
    </citation>
    <scope>NUCLEOTIDE SEQUENCE [LARGE SCALE GENOMIC DNA]</scope>
    <source>
        <strain evidence="2 3">2014D-0218</strain>
    </source>
</reference>
<accession>A0A7M1ME02</accession>
<dbReference type="RefSeq" id="WP_220567149.1">
    <property type="nucleotide sequence ID" value="NZ_JAEBQF010000057.1"/>
</dbReference>
<dbReference type="SUPFAM" id="SSF53448">
    <property type="entry name" value="Nucleotide-diphospho-sugar transferases"/>
    <property type="match status" value="1"/>
</dbReference>
<organism evidence="2 3">
    <name type="scientific">Campylobacter lari</name>
    <dbReference type="NCBI Taxonomy" id="201"/>
    <lineage>
        <taxon>Bacteria</taxon>
        <taxon>Pseudomonadati</taxon>
        <taxon>Campylobacterota</taxon>
        <taxon>Epsilonproteobacteria</taxon>
        <taxon>Campylobacterales</taxon>
        <taxon>Campylobacteraceae</taxon>
        <taxon>Campylobacter</taxon>
    </lineage>
</organism>
<name>A0A7M1ME02_CAMLA</name>
<protein>
    <submittedName>
        <fullName evidence="2">Glycosyltransferase family 2 protein</fullName>
    </submittedName>
</protein>
<dbReference type="GO" id="GO:0016740">
    <property type="term" value="F:transferase activity"/>
    <property type="evidence" value="ECO:0007669"/>
    <property type="project" value="UniProtKB-KW"/>
</dbReference>
<dbReference type="PANTHER" id="PTHR43685:SF2">
    <property type="entry name" value="GLYCOSYLTRANSFERASE 2-LIKE DOMAIN-CONTAINING PROTEIN"/>
    <property type="match status" value="1"/>
</dbReference>
<dbReference type="PANTHER" id="PTHR43685">
    <property type="entry name" value="GLYCOSYLTRANSFERASE"/>
    <property type="match status" value="1"/>
</dbReference>
<dbReference type="Pfam" id="PF00535">
    <property type="entry name" value="Glycos_transf_2"/>
    <property type="match status" value="1"/>
</dbReference>
<sequence>MKIGIFPLITSSELDDFLPRVVWYLYPFRKKISTCVFYINFKFGKKITQYKYFDDVIYSNIRHFNISYVFNSNMNDFSFLFNLDYVFLTNDLMFKKIITYKKTHNLNVDIIRIDHIRLSYADSFFLRFAEKIPNLHKKYKKISEDKILSLIKPLRTEKIYLFGTGPNFKYAIDYDYSDGLVIVCNSIVVNKDIILKLKPKIFVMADPIFHAGPSNYAADFRKHLVEMFEINPCVIVVPLRDYHIYKTYLPKHIVDFLVPIFFKIPSSDESPFYTDIFEHLQVKTTNNILTLFQLPLAASLGSEIYLLGCDGRPKSKNSYFWSHNSKVQINDKMQDIKNTHKGFFRIEYDVYYNKHIYFLTKLINIIEKNGKKVTNLTPSYILPLQKRISDIILRSNKQKNTCDLSIIIPICNMQGYIEKYLNCLLEIQDLNYEVIAVDDFSEDLSFELLLKKMQTNKKLNVYQNFGENGLHGVVKTGLKTAVGEYILILDCDAIVYPDRLKSNINNLKHNKEKKLSFATLDFISEKGMLCKNYKYINSYSCFIFEREFINNYLQYQLDSPKEILLKFPTLIIENRSSVVSHIIYSNQYLKYGNIFFKTREYDLAYLCYNNLNNEIKKYVQMNIELCNFFRKKNEDKCIVTNEGSFRKSKK</sequence>